<comment type="cofactor">
    <cofactor evidence="9">
        <name>[2Fe-2S] cluster</name>
        <dbReference type="ChEBI" id="CHEBI:190135"/>
    </cofactor>
</comment>
<keyword evidence="7 9" id="KW-0411">Iron-sulfur</keyword>
<evidence type="ECO:0000259" key="10">
    <source>
        <dbReference type="Pfam" id="PF05093"/>
    </source>
</evidence>
<keyword evidence="12" id="KW-1185">Reference proteome</keyword>
<dbReference type="EMBL" id="CAXLJM020000033">
    <property type="protein sequence ID" value="CAL8101496.1"/>
    <property type="molecule type" value="Genomic_DNA"/>
</dbReference>
<comment type="similarity">
    <text evidence="2 9">Belongs to the anamorsin family.</text>
</comment>
<evidence type="ECO:0000256" key="6">
    <source>
        <dbReference type="ARBA" id="ARBA00023004"/>
    </source>
</evidence>
<name>A0ABP1QHS2_9HEXA</name>
<organism evidence="11 12">
    <name type="scientific">Orchesella dallaii</name>
    <dbReference type="NCBI Taxonomy" id="48710"/>
    <lineage>
        <taxon>Eukaryota</taxon>
        <taxon>Metazoa</taxon>
        <taxon>Ecdysozoa</taxon>
        <taxon>Arthropoda</taxon>
        <taxon>Hexapoda</taxon>
        <taxon>Collembola</taxon>
        <taxon>Entomobryomorpha</taxon>
        <taxon>Entomobryoidea</taxon>
        <taxon>Orchesellidae</taxon>
        <taxon>Orchesellinae</taxon>
        <taxon>Orchesella</taxon>
    </lineage>
</organism>
<feature type="binding site" evidence="9">
    <location>
        <position position="205"/>
    </location>
    <ligand>
        <name>[2Fe-2S] cluster</name>
        <dbReference type="ChEBI" id="CHEBI:190135"/>
    </ligand>
</feature>
<keyword evidence="6 9" id="KW-0408">Iron</keyword>
<evidence type="ECO:0000256" key="7">
    <source>
        <dbReference type="ARBA" id="ARBA00023014"/>
    </source>
</evidence>
<comment type="subunit">
    <text evidence="9">Monomer.</text>
</comment>
<comment type="domain">
    <text evidence="9">The N-terminal domain has structural similarity with S-adenosyl-L-methionine-dependent methyltransferases, but does not bind S-adenosyl-L-methionine. It is required for correct assembly of the 2 Fe-S clusters.</text>
</comment>
<sequence>MAPSVRPLLIVDDNVNEDIWSKERNSMLEKGLSEVEILHRSAIADFTGTRSSDAVFMVGNVQQLIANHKVLSEISGKVLANGGKIKVKVGRLDDQTRVLAVRKVKYSAFINVEYKGDYIYGETQLVVGASDPVQFKSAGLLKGGAEGITDPFNAFPNKFKNAVNMDDSDLIDEDALLTEEDKKKPDPDSLKVCGTTGKRKACKNCACGLAEELANESRPAGPPPGKSACGSCYLGDAFRCATCPHLGTPAFKPGQKVALSDDFLQADL</sequence>
<comment type="subcellular location">
    <subcellularLocation>
        <location evidence="9">Cytoplasm</location>
    </subcellularLocation>
    <subcellularLocation>
        <location evidence="9">Mitochondrion intermembrane space</location>
    </subcellularLocation>
</comment>
<dbReference type="PANTHER" id="PTHR13273:SF14">
    <property type="entry name" value="ANAMORSIN"/>
    <property type="match status" value="1"/>
</dbReference>
<dbReference type="Pfam" id="PF05093">
    <property type="entry name" value="CIAPIN1"/>
    <property type="match status" value="1"/>
</dbReference>
<evidence type="ECO:0000256" key="5">
    <source>
        <dbReference type="ARBA" id="ARBA00022723"/>
    </source>
</evidence>
<evidence type="ECO:0000256" key="4">
    <source>
        <dbReference type="ARBA" id="ARBA00022490"/>
    </source>
</evidence>
<evidence type="ECO:0000256" key="2">
    <source>
        <dbReference type="ARBA" id="ARBA00008169"/>
    </source>
</evidence>
<dbReference type="InterPro" id="IPR046408">
    <property type="entry name" value="CIAPIN1"/>
</dbReference>
<comment type="caution">
    <text evidence="9">Lacks conserved residue(s) required for the propagation of feature annotation.</text>
</comment>
<feature type="binding site" evidence="9">
    <location>
        <position position="229"/>
    </location>
    <ligand>
        <name>[4Fe-4S] cluster</name>
        <dbReference type="ChEBI" id="CHEBI:49883"/>
    </ligand>
</feature>
<dbReference type="Proteomes" id="UP001642540">
    <property type="component" value="Unassembled WGS sequence"/>
</dbReference>
<dbReference type="PANTHER" id="PTHR13273">
    <property type="entry name" value="ANAMORSIN"/>
    <property type="match status" value="1"/>
</dbReference>
<evidence type="ECO:0000313" key="12">
    <source>
        <dbReference type="Proteomes" id="UP001642540"/>
    </source>
</evidence>
<comment type="cofactor">
    <cofactor evidence="1 9">
        <name>[4Fe-4S] cluster</name>
        <dbReference type="ChEBI" id="CHEBI:49883"/>
    </cofactor>
</comment>
<feature type="binding site" evidence="9">
    <location>
        <position position="243"/>
    </location>
    <ligand>
        <name>[4Fe-4S] cluster</name>
        <dbReference type="ChEBI" id="CHEBI:49883"/>
    </ligand>
</feature>
<keyword evidence="4 9" id="KW-0963">Cytoplasm</keyword>
<comment type="domain">
    <text evidence="9">The C-terminal domain binds 2 Fe-S clusters but is otherwise mostly in an intrinsically disordered conformation.</text>
</comment>
<keyword evidence="3 9" id="KW-0004">4Fe-4S</keyword>
<feature type="binding site" evidence="9">
    <location>
        <position position="240"/>
    </location>
    <ligand>
        <name>[4Fe-4S] cluster</name>
        <dbReference type="ChEBI" id="CHEBI:49883"/>
    </ligand>
</feature>
<gene>
    <name evidence="11" type="ORF">ODALV1_LOCUS10859</name>
</gene>
<keyword evidence="9" id="KW-0001">2Fe-2S</keyword>
<feature type="domain" description="Anamorsin C-terminal" evidence="10">
    <location>
        <begin position="226"/>
        <end position="259"/>
    </location>
</feature>
<protein>
    <recommendedName>
        <fullName evidence="9">Anamorsin homolog</fullName>
    </recommendedName>
    <alternativeName>
        <fullName evidence="9">Fe-S cluster assembly protein DRE2 homolog</fullName>
    </alternativeName>
</protein>
<comment type="domain">
    <text evidence="9">The twin Cx2C motifs are involved in the recognition by the mitochondrial MIA40-ERV1 disulfide relay system. The formation of 2 disulfide bonds in the Cx2C motifs through dithiol/disulfide exchange reactions effectively traps the protein in the mitochondrial intermembrane space.</text>
</comment>
<comment type="function">
    <text evidence="9">Component of the cytosolic iron-sulfur (Fe-S) protein assembly (CIA) machinery. Required for the maturation of extramitochondrial Fe-S proteins. Part of an electron transfer chain functioning in an early step of cytosolic Fe-S biogenesis, facilitating the de novo assembly of a [4Fe-4S] cluster on the cytosolic Fe-S scaffold complex. Electrons are transferred from NADPH via a FAD- and FMN-containing diflavin oxidoreductase. Together with the diflavin oxidoreductase, also required for the assembly of the diferric tyrosyl radical cofactor of ribonucleotide reductase (RNR), probably by providing electrons for reduction during radical cofactor maturation in the catalytic small subunit.</text>
</comment>
<comment type="caution">
    <text evidence="11">The sequence shown here is derived from an EMBL/GenBank/DDBJ whole genome shotgun (WGS) entry which is preliminary data.</text>
</comment>
<reference evidence="11 12" key="1">
    <citation type="submission" date="2024-08" db="EMBL/GenBank/DDBJ databases">
        <authorList>
            <person name="Cucini C."/>
            <person name="Frati F."/>
        </authorList>
    </citation>
    <scope>NUCLEOTIDE SEQUENCE [LARGE SCALE GENOMIC DNA]</scope>
</reference>
<feature type="short sequence motif" description="Cx2C motif 1" evidence="9">
    <location>
        <begin position="229"/>
        <end position="232"/>
    </location>
</feature>
<keyword evidence="8 9" id="KW-0496">Mitochondrion</keyword>
<feature type="binding site" evidence="9">
    <location>
        <position position="193"/>
    </location>
    <ligand>
        <name>[2Fe-2S] cluster</name>
        <dbReference type="ChEBI" id="CHEBI:190135"/>
    </ligand>
</feature>
<evidence type="ECO:0000256" key="9">
    <source>
        <dbReference type="HAMAP-Rule" id="MF_03115"/>
    </source>
</evidence>
<evidence type="ECO:0000256" key="1">
    <source>
        <dbReference type="ARBA" id="ARBA00001966"/>
    </source>
</evidence>
<feature type="region of interest" description="Fe-S binding site B" evidence="9">
    <location>
        <begin position="229"/>
        <end position="243"/>
    </location>
</feature>
<keyword evidence="5 9" id="KW-0479">Metal-binding</keyword>
<evidence type="ECO:0000256" key="8">
    <source>
        <dbReference type="ARBA" id="ARBA00023128"/>
    </source>
</evidence>
<dbReference type="HAMAP" id="MF_03115">
    <property type="entry name" value="Anamorsin"/>
    <property type="match status" value="1"/>
</dbReference>
<feature type="binding site" evidence="9">
    <location>
        <position position="202"/>
    </location>
    <ligand>
        <name>[2Fe-2S] cluster</name>
        <dbReference type="ChEBI" id="CHEBI:190135"/>
    </ligand>
</feature>
<proteinExistence type="inferred from homology"/>
<evidence type="ECO:0000256" key="3">
    <source>
        <dbReference type="ARBA" id="ARBA00022485"/>
    </source>
</evidence>
<dbReference type="InterPro" id="IPR007785">
    <property type="entry name" value="Anamorsin"/>
</dbReference>
<accession>A0ABP1QHS2</accession>
<feature type="binding site" evidence="9">
    <location>
        <position position="207"/>
    </location>
    <ligand>
        <name>[2Fe-2S] cluster</name>
        <dbReference type="ChEBI" id="CHEBI:190135"/>
    </ligand>
</feature>
<feature type="binding site" evidence="9">
    <location>
        <position position="232"/>
    </location>
    <ligand>
        <name>[4Fe-4S] cluster</name>
        <dbReference type="ChEBI" id="CHEBI:49883"/>
    </ligand>
</feature>
<feature type="short sequence motif" description="Cx2C motif 2" evidence="9">
    <location>
        <begin position="240"/>
        <end position="243"/>
    </location>
</feature>
<evidence type="ECO:0000313" key="11">
    <source>
        <dbReference type="EMBL" id="CAL8101496.1"/>
    </source>
</evidence>